<dbReference type="AlphaFoldDB" id="A0A1M5NEQ4"/>
<dbReference type="Proteomes" id="UP000189796">
    <property type="component" value="Chromosome I"/>
</dbReference>
<proteinExistence type="predicted"/>
<dbReference type="EMBL" id="LT670817">
    <property type="protein sequence ID" value="SHG87991.1"/>
    <property type="molecule type" value="Genomic_DNA"/>
</dbReference>
<organism evidence="1 2">
    <name type="scientific">Bradyrhizobium erythrophlei</name>
    <dbReference type="NCBI Taxonomy" id="1437360"/>
    <lineage>
        <taxon>Bacteria</taxon>
        <taxon>Pseudomonadati</taxon>
        <taxon>Pseudomonadota</taxon>
        <taxon>Alphaproteobacteria</taxon>
        <taxon>Hyphomicrobiales</taxon>
        <taxon>Nitrobacteraceae</taxon>
        <taxon>Bradyrhizobium</taxon>
    </lineage>
</organism>
<gene>
    <name evidence="1" type="ORF">SAMN05443248_2965</name>
</gene>
<dbReference type="RefSeq" id="WP_079601890.1">
    <property type="nucleotide sequence ID" value="NZ_LT670817.1"/>
</dbReference>
<reference evidence="1 2" key="1">
    <citation type="submission" date="2016-11" db="EMBL/GenBank/DDBJ databases">
        <authorList>
            <person name="Jaros S."/>
            <person name="Januszkiewicz K."/>
            <person name="Wedrychowicz H."/>
        </authorList>
    </citation>
    <scope>NUCLEOTIDE SEQUENCE [LARGE SCALE GENOMIC DNA]</scope>
    <source>
        <strain evidence="1 2">GAS138</strain>
    </source>
</reference>
<evidence type="ECO:0000313" key="1">
    <source>
        <dbReference type="EMBL" id="SHG87991.1"/>
    </source>
</evidence>
<dbReference type="OrthoDB" id="9933107at2"/>
<accession>A0A1M5NEQ4</accession>
<name>A0A1M5NEQ4_9BRAD</name>
<sequence>MASLSTRRLEAIIEALHAKLAGAVGDSDGDLPREFYEGALAWAEEQLNRRSQRRQSKETEQ</sequence>
<evidence type="ECO:0000313" key="2">
    <source>
        <dbReference type="Proteomes" id="UP000189796"/>
    </source>
</evidence>
<protein>
    <submittedName>
        <fullName evidence="1">Uncharacterized protein</fullName>
    </submittedName>
</protein>